<reference evidence="16" key="3">
    <citation type="submission" date="2025-09" db="UniProtKB">
        <authorList>
            <consortium name="Ensembl"/>
        </authorList>
    </citation>
    <scope>IDENTIFICATION</scope>
</reference>
<name>A0A8C5A4A6_GADMO</name>
<keyword evidence="3" id="KW-0678">Repressor</keyword>
<dbReference type="PANTHER" id="PTHR46297:SF1">
    <property type="entry name" value="ZINC FINGER CCCH-TYPE WITH G PATCH DOMAIN-CONTAINING PROTEIN"/>
    <property type="match status" value="1"/>
</dbReference>
<evidence type="ECO:0000256" key="6">
    <source>
        <dbReference type="ARBA" id="ARBA00022833"/>
    </source>
</evidence>
<keyword evidence="7" id="KW-0805">Transcription regulation</keyword>
<dbReference type="CDD" id="cd20384">
    <property type="entry name" value="Tudor_ZGPAT"/>
    <property type="match status" value="1"/>
</dbReference>
<evidence type="ECO:0000313" key="16">
    <source>
        <dbReference type="Ensembl" id="ENSGMOP00000026341.1"/>
    </source>
</evidence>
<keyword evidence="5 11" id="KW-0863">Zinc-finger</keyword>
<feature type="region of interest" description="Disordered" evidence="13">
    <location>
        <begin position="98"/>
        <end position="144"/>
    </location>
</feature>
<dbReference type="OrthoDB" id="4822at2759"/>
<evidence type="ECO:0000256" key="1">
    <source>
        <dbReference type="ARBA" id="ARBA00004123"/>
    </source>
</evidence>
<evidence type="ECO:0000256" key="13">
    <source>
        <dbReference type="SAM" id="MobiDB-lite"/>
    </source>
</evidence>
<accession>A0A8C5A4A6</accession>
<dbReference type="SMART" id="SM00443">
    <property type="entry name" value="G_patch"/>
    <property type="match status" value="1"/>
</dbReference>
<evidence type="ECO:0000256" key="5">
    <source>
        <dbReference type="ARBA" id="ARBA00022771"/>
    </source>
</evidence>
<proteinExistence type="predicted"/>
<evidence type="ECO:0000256" key="3">
    <source>
        <dbReference type="ARBA" id="ARBA00022491"/>
    </source>
</evidence>
<feature type="compositionally biased region" description="Acidic residues" evidence="13">
    <location>
        <begin position="114"/>
        <end position="135"/>
    </location>
</feature>
<dbReference type="Gene3D" id="2.30.30.140">
    <property type="match status" value="1"/>
</dbReference>
<dbReference type="GO" id="GO:0005634">
    <property type="term" value="C:nucleus"/>
    <property type="evidence" value="ECO:0007669"/>
    <property type="project" value="UniProtKB-SubCell"/>
</dbReference>
<feature type="domain" description="G-patch" evidence="15">
    <location>
        <begin position="325"/>
        <end position="371"/>
    </location>
</feature>
<dbReference type="GeneID" id="115550581"/>
<dbReference type="PANTHER" id="PTHR46297">
    <property type="entry name" value="ZINC FINGER CCCH-TYPE WITH G PATCH DOMAIN-CONTAINING PROTEIN"/>
    <property type="match status" value="1"/>
</dbReference>
<reference evidence="16" key="1">
    <citation type="submission" date="2019-07" db="EMBL/GenBank/DDBJ databases">
        <authorList>
            <consortium name="Wellcome Sanger Institute Data Sharing"/>
        </authorList>
    </citation>
    <scope>NUCLEOTIDE SEQUENCE [LARGE SCALE GENOMIC DNA]</scope>
</reference>
<dbReference type="GO" id="GO:0000978">
    <property type="term" value="F:RNA polymerase II cis-regulatory region sequence-specific DNA binding"/>
    <property type="evidence" value="ECO:0007669"/>
    <property type="project" value="TreeGrafter"/>
</dbReference>
<keyword evidence="10" id="KW-0539">Nucleus</keyword>
<dbReference type="Gene3D" id="2.30.30.1190">
    <property type="match status" value="1"/>
</dbReference>
<evidence type="ECO:0000256" key="9">
    <source>
        <dbReference type="ARBA" id="ARBA00023163"/>
    </source>
</evidence>
<dbReference type="InterPro" id="IPR000571">
    <property type="entry name" value="Znf_CCCH"/>
</dbReference>
<feature type="domain" description="C3H1-type" evidence="14">
    <location>
        <begin position="184"/>
        <end position="210"/>
    </location>
</feature>
<dbReference type="Proteomes" id="UP000694546">
    <property type="component" value="Chromosome 1"/>
</dbReference>
<dbReference type="RefSeq" id="XP_030221611.1">
    <property type="nucleotide sequence ID" value="XM_030365751.1"/>
</dbReference>
<reference evidence="16" key="2">
    <citation type="submission" date="2025-08" db="UniProtKB">
        <authorList>
            <consortium name="Ensembl"/>
        </authorList>
    </citation>
    <scope>IDENTIFICATION</scope>
</reference>
<dbReference type="AlphaFoldDB" id="A0A8C5A4A6"/>
<evidence type="ECO:0000256" key="8">
    <source>
        <dbReference type="ARBA" id="ARBA00023125"/>
    </source>
</evidence>
<dbReference type="PROSITE" id="PS50174">
    <property type="entry name" value="G_PATCH"/>
    <property type="match status" value="1"/>
</dbReference>
<evidence type="ECO:0000256" key="2">
    <source>
        <dbReference type="ARBA" id="ARBA00022414"/>
    </source>
</evidence>
<dbReference type="Pfam" id="PF01585">
    <property type="entry name" value="G-patch"/>
    <property type="match status" value="1"/>
</dbReference>
<evidence type="ECO:0000256" key="7">
    <source>
        <dbReference type="ARBA" id="ARBA00023015"/>
    </source>
</evidence>
<keyword evidence="4 11" id="KW-0479">Metal-binding</keyword>
<dbReference type="InterPro" id="IPR000467">
    <property type="entry name" value="G_patch_dom"/>
</dbReference>
<feature type="zinc finger region" description="C3H1-type" evidence="11">
    <location>
        <begin position="184"/>
        <end position="210"/>
    </location>
</feature>
<dbReference type="Ensembl" id="ENSGMOT00000040913.1">
    <property type="protein sequence ID" value="ENSGMOP00000026341.1"/>
    <property type="gene ID" value="ENSGMOG00000028791.1"/>
</dbReference>
<evidence type="ECO:0000256" key="10">
    <source>
        <dbReference type="ARBA" id="ARBA00023242"/>
    </source>
</evidence>
<gene>
    <name evidence="16" type="primary">zgpat</name>
</gene>
<dbReference type="GO" id="GO:0008270">
    <property type="term" value="F:zinc ion binding"/>
    <property type="evidence" value="ECO:0007669"/>
    <property type="project" value="UniProtKB-KW"/>
</dbReference>
<evidence type="ECO:0000259" key="14">
    <source>
        <dbReference type="PROSITE" id="PS50103"/>
    </source>
</evidence>
<evidence type="ECO:0000256" key="4">
    <source>
        <dbReference type="ARBA" id="ARBA00022723"/>
    </source>
</evidence>
<evidence type="ECO:0000256" key="11">
    <source>
        <dbReference type="PROSITE-ProRule" id="PRU00723"/>
    </source>
</evidence>
<evidence type="ECO:0000313" key="17">
    <source>
        <dbReference type="Proteomes" id="UP000694546"/>
    </source>
</evidence>
<keyword evidence="8" id="KW-0238">DNA-binding</keyword>
<feature type="region of interest" description="Disordered" evidence="13">
    <location>
        <begin position="275"/>
        <end position="295"/>
    </location>
</feature>
<evidence type="ECO:0000259" key="15">
    <source>
        <dbReference type="PROSITE" id="PS50174"/>
    </source>
</evidence>
<keyword evidence="9" id="KW-0804">Transcription</keyword>
<keyword evidence="12" id="KW-0175">Coiled coil</keyword>
<dbReference type="SUPFAM" id="SSF63748">
    <property type="entry name" value="Tudor/PWWP/MBT"/>
    <property type="match status" value="1"/>
</dbReference>
<keyword evidence="17" id="KW-1185">Reference proteome</keyword>
<keyword evidence="6 11" id="KW-0862">Zinc</keyword>
<dbReference type="GO" id="GO:0001227">
    <property type="term" value="F:DNA-binding transcription repressor activity, RNA polymerase II-specific"/>
    <property type="evidence" value="ECO:0007669"/>
    <property type="project" value="TreeGrafter"/>
</dbReference>
<comment type="subcellular location">
    <subcellularLocation>
        <location evidence="1">Nucleus</location>
    </subcellularLocation>
</comment>
<organism evidence="16 17">
    <name type="scientific">Gadus morhua</name>
    <name type="common">Atlantic cod</name>
    <dbReference type="NCBI Taxonomy" id="8049"/>
    <lineage>
        <taxon>Eukaryota</taxon>
        <taxon>Metazoa</taxon>
        <taxon>Chordata</taxon>
        <taxon>Craniata</taxon>
        <taxon>Vertebrata</taxon>
        <taxon>Euteleostomi</taxon>
        <taxon>Actinopterygii</taxon>
        <taxon>Neopterygii</taxon>
        <taxon>Teleostei</taxon>
        <taxon>Neoteleostei</taxon>
        <taxon>Acanthomorphata</taxon>
        <taxon>Zeiogadaria</taxon>
        <taxon>Gadariae</taxon>
        <taxon>Gadiformes</taxon>
        <taxon>Gadoidei</taxon>
        <taxon>Gadidae</taxon>
        <taxon>Gadus</taxon>
    </lineage>
</organism>
<feature type="coiled-coil region" evidence="12">
    <location>
        <begin position="450"/>
        <end position="502"/>
    </location>
</feature>
<protein>
    <recommendedName>
        <fullName evidence="2">Zinc finger CCCH-type with G patch domain-containing protein</fullName>
    </recommendedName>
</protein>
<sequence>MDEESLEAGITAYRVQLQQVDTALSAGLDPSHQADLLQLREDLAQLIELTEASLISVKKSQLLASLEETTGGGVAKPGGDHEANGGFDHEFAAFYSELEGPSGSSAGGRVNSKEEEEEENGHDDDGGGDEEDGAEDTLSGTKVQAPYRTTWGTLEYHNAMVVGREAPDGDEAQVRVLYVYPTHKSLKPCPFFLEDKCRFETNCRFSHGEVVYVSELRPFLELDLSHLLEGSSCRARHEDGIWYPARILEIDNGFYTVKFDSLLLKDAVVEGDGVIPPMREDDLSSSDSSDQDDDEDSIFAKVVQAHAGDSTTTSSVDFGGWEAHTRGIGSRLMLKMGYEYGKGLGKQQEGRVEPVMAVVLPKGASLDQSAELSQPRAARRGPRPGDGPQPGPKRKRAPRPRAPGGRRNVFDFLNRKLGDGGAEGASATPSPGAEAYRGGEGAKRSLNVRLFQAAERVSQTEREIQRITEALRKRAGRDVCVVKRLEEQLGAARSQLVCLKAQEQSVQTQHRKADTHKKMTQF</sequence>
<evidence type="ECO:0000256" key="12">
    <source>
        <dbReference type="SAM" id="Coils"/>
    </source>
</evidence>
<dbReference type="GeneTree" id="ENSGT00390000000732"/>
<dbReference type="PROSITE" id="PS50103">
    <property type="entry name" value="ZF_C3H1"/>
    <property type="match status" value="1"/>
</dbReference>
<feature type="region of interest" description="Disordered" evidence="13">
    <location>
        <begin position="366"/>
        <end position="440"/>
    </location>
</feature>
<dbReference type="OMA" id="QYTRGIG"/>